<keyword evidence="6 9" id="KW-0479">Metal-binding</keyword>
<keyword evidence="5 9" id="KW-0808">Transferase</keyword>
<evidence type="ECO:0000313" key="12">
    <source>
        <dbReference type="EMBL" id="CAK0784512.1"/>
    </source>
</evidence>
<dbReference type="InterPro" id="IPR001330">
    <property type="entry name" value="Prenyltrans"/>
</dbReference>
<evidence type="ECO:0000256" key="7">
    <source>
        <dbReference type="ARBA" id="ARBA00022737"/>
    </source>
</evidence>
<keyword evidence="7" id="KW-0677">Repeat</keyword>
<dbReference type="PANTHER" id="PTHR11774:SF6">
    <property type="entry name" value="PROTEIN FARNESYLTRANSFERASE SUBUNIT BETA"/>
    <property type="match status" value="1"/>
</dbReference>
<evidence type="ECO:0000256" key="4">
    <source>
        <dbReference type="ARBA" id="ARBA00022602"/>
    </source>
</evidence>
<evidence type="ECO:0000259" key="11">
    <source>
        <dbReference type="Pfam" id="PF00432"/>
    </source>
</evidence>
<dbReference type="EC" id="2.5.1.58" evidence="2 9"/>
<dbReference type="CDD" id="cd02893">
    <property type="entry name" value="FTase"/>
    <property type="match status" value="1"/>
</dbReference>
<evidence type="ECO:0000256" key="1">
    <source>
        <dbReference type="ARBA" id="ARBA00010497"/>
    </source>
</evidence>
<evidence type="ECO:0000256" key="2">
    <source>
        <dbReference type="ARBA" id="ARBA00012702"/>
    </source>
</evidence>
<feature type="region of interest" description="Disordered" evidence="10">
    <location>
        <begin position="519"/>
        <end position="541"/>
    </location>
</feature>
<dbReference type="Proteomes" id="UP001314263">
    <property type="component" value="Unassembled WGS sequence"/>
</dbReference>
<dbReference type="GO" id="GO:0008270">
    <property type="term" value="F:zinc ion binding"/>
    <property type="evidence" value="ECO:0007669"/>
    <property type="project" value="UniProtKB-UniRule"/>
</dbReference>
<dbReference type="GO" id="GO:0097354">
    <property type="term" value="P:prenylation"/>
    <property type="evidence" value="ECO:0007669"/>
    <property type="project" value="UniProtKB-UniRule"/>
</dbReference>
<evidence type="ECO:0000256" key="3">
    <source>
        <dbReference type="ARBA" id="ARBA00015798"/>
    </source>
</evidence>
<comment type="function">
    <text evidence="9">Catalyzes the transfer of a farnesyl moiety from farnesyl diphosphate to a cysteine at the fourth position from the C-terminus of several proteins. The beta subunit is responsible for peptide-binding.</text>
</comment>
<proteinExistence type="inferred from homology"/>
<accession>A0AAV1IE93</accession>
<dbReference type="GO" id="GO:0005965">
    <property type="term" value="C:protein farnesyltransferase complex"/>
    <property type="evidence" value="ECO:0007669"/>
    <property type="project" value="UniProtKB-UniRule"/>
</dbReference>
<feature type="compositionally biased region" description="Polar residues" evidence="10">
    <location>
        <begin position="521"/>
        <end position="535"/>
    </location>
</feature>
<evidence type="ECO:0000256" key="8">
    <source>
        <dbReference type="ARBA" id="ARBA00022833"/>
    </source>
</evidence>
<dbReference type="Pfam" id="PF00432">
    <property type="entry name" value="Prenyltrans"/>
    <property type="match status" value="1"/>
</dbReference>
<dbReference type="InterPro" id="IPR026872">
    <property type="entry name" value="FTB"/>
</dbReference>
<evidence type="ECO:0000256" key="9">
    <source>
        <dbReference type="RuleBase" id="RU365056"/>
    </source>
</evidence>
<feature type="region of interest" description="Disordered" evidence="10">
    <location>
        <begin position="328"/>
        <end position="367"/>
    </location>
</feature>
<feature type="compositionally biased region" description="Polar residues" evidence="10">
    <location>
        <begin position="342"/>
        <end position="357"/>
    </location>
</feature>
<sequence>MIEDGLVTHTSTEQHALEQKIAKLYSDLEGTRVTDTKPPLKLLRQEHIEYLYEGLEELPPGYASLDAGRPWICFWIIHSLGLLNAPWPDRPHKTDVINFLRSCQAASGGFGGGPRQLPHLAPTYAATASLVSLGGDEALDAVDRPAMLDFVYRLALPSEQGGGFRVCDGGEVDCRGCYTAMATLHLLKIDPTTVVARSGMVDFIKRCQTYEGGLGGEPGNEAHGGYTFCGLAALMLVGRAPVLNLPSLLHWAVHRQGAMEGGFMGRTNKLVDGCYSFWQGGLFPLLQRLWPDYLAQTRIPAGLPASTIGLRPPELPHLEVKGPLEVAQAQAEQRQAGDAQHSSRTAHSMQSLESSLGQPALEAAHDSAASSVSQRAIEHMQAVKVSAAVLCCHSNSSAPSSVQPKAIPAKQVTAGDEPSVAAQGPAEADQEACLRGPPAALYNTAALRLWLLRCCQSPRGGFRDKPGKPVDYYHTCYCLSGLASCQATSGNLDQENSLAPADPLCNVVEHRLKEALEYYASPSTPQTISPQNSQEQKPRSS</sequence>
<dbReference type="EMBL" id="CAUYUE010000010">
    <property type="protein sequence ID" value="CAK0784512.1"/>
    <property type="molecule type" value="Genomic_DNA"/>
</dbReference>
<evidence type="ECO:0000313" key="13">
    <source>
        <dbReference type="Proteomes" id="UP001314263"/>
    </source>
</evidence>
<dbReference type="AlphaFoldDB" id="A0AAV1IE93"/>
<evidence type="ECO:0000256" key="10">
    <source>
        <dbReference type="SAM" id="MobiDB-lite"/>
    </source>
</evidence>
<feature type="domain" description="Prenyltransferase alpha-alpha toroid" evidence="11">
    <location>
        <begin position="42"/>
        <end position="507"/>
    </location>
</feature>
<comment type="catalytic activity">
    <reaction evidence="9">
        <text>L-cysteinyl-[protein] + (2E,6E)-farnesyl diphosphate = S-(2E,6E)-farnesyl-L-cysteinyl-[protein] + diphosphate</text>
        <dbReference type="Rhea" id="RHEA:13345"/>
        <dbReference type="Rhea" id="RHEA-COMP:10131"/>
        <dbReference type="Rhea" id="RHEA-COMP:11535"/>
        <dbReference type="ChEBI" id="CHEBI:29950"/>
        <dbReference type="ChEBI" id="CHEBI:33019"/>
        <dbReference type="ChEBI" id="CHEBI:86019"/>
        <dbReference type="ChEBI" id="CHEBI:175763"/>
    </reaction>
</comment>
<protein>
    <recommendedName>
        <fullName evidence="3 9">Protein farnesyltransferase subunit beta</fullName>
        <shortName evidence="9">FTase-beta</shortName>
        <ecNumber evidence="2 9">2.5.1.58</ecNumber>
    </recommendedName>
</protein>
<name>A0AAV1IE93_9CHLO</name>
<dbReference type="InterPro" id="IPR045089">
    <property type="entry name" value="PGGT1B-like"/>
</dbReference>
<comment type="caution">
    <text evidence="12">The sequence shown here is derived from an EMBL/GenBank/DDBJ whole genome shotgun (WGS) entry which is preliminary data.</text>
</comment>
<feature type="compositionally biased region" description="Low complexity" evidence="10">
    <location>
        <begin position="328"/>
        <end position="340"/>
    </location>
</feature>
<gene>
    <name evidence="12" type="ORF">CVIRNUC_007716</name>
</gene>
<keyword evidence="4 9" id="KW-0637">Prenyltransferase</keyword>
<organism evidence="12 13">
    <name type="scientific">Coccomyxa viridis</name>
    <dbReference type="NCBI Taxonomy" id="1274662"/>
    <lineage>
        <taxon>Eukaryota</taxon>
        <taxon>Viridiplantae</taxon>
        <taxon>Chlorophyta</taxon>
        <taxon>core chlorophytes</taxon>
        <taxon>Trebouxiophyceae</taxon>
        <taxon>Trebouxiophyceae incertae sedis</taxon>
        <taxon>Coccomyxaceae</taxon>
        <taxon>Coccomyxa</taxon>
    </lineage>
</organism>
<dbReference type="Gene3D" id="1.50.10.20">
    <property type="match status" value="1"/>
</dbReference>
<dbReference type="InterPro" id="IPR008930">
    <property type="entry name" value="Terpenoid_cyclase/PrenylTrfase"/>
</dbReference>
<keyword evidence="8 9" id="KW-0862">Zinc</keyword>
<comment type="similarity">
    <text evidence="1 9">Belongs to the protein prenyltransferase subunit beta family.</text>
</comment>
<evidence type="ECO:0000256" key="6">
    <source>
        <dbReference type="ARBA" id="ARBA00022723"/>
    </source>
</evidence>
<comment type="cofactor">
    <cofactor evidence="9">
        <name>Zn(2+)</name>
        <dbReference type="ChEBI" id="CHEBI:29105"/>
    </cofactor>
    <text evidence="9">Binds 1 zinc ion per subunit.</text>
</comment>
<dbReference type="GO" id="GO:0004660">
    <property type="term" value="F:protein farnesyltransferase activity"/>
    <property type="evidence" value="ECO:0007669"/>
    <property type="project" value="UniProtKB-UniRule"/>
</dbReference>
<keyword evidence="13" id="KW-1185">Reference proteome</keyword>
<evidence type="ECO:0000256" key="5">
    <source>
        <dbReference type="ARBA" id="ARBA00022679"/>
    </source>
</evidence>
<reference evidence="12 13" key="1">
    <citation type="submission" date="2023-10" db="EMBL/GenBank/DDBJ databases">
        <authorList>
            <person name="Maclean D."/>
            <person name="Macfadyen A."/>
        </authorList>
    </citation>
    <scope>NUCLEOTIDE SEQUENCE [LARGE SCALE GENOMIC DNA]</scope>
</reference>
<dbReference type="PANTHER" id="PTHR11774">
    <property type="entry name" value="GERANYLGERANYL TRANSFERASE TYPE BETA SUBUNIT"/>
    <property type="match status" value="1"/>
</dbReference>
<dbReference type="SUPFAM" id="SSF48239">
    <property type="entry name" value="Terpenoid cyclases/Protein prenyltransferases"/>
    <property type="match status" value="1"/>
</dbReference>
<comment type="subunit">
    <text evidence="9">Heterodimer of FTA and FTB.</text>
</comment>